<protein>
    <submittedName>
        <fullName evidence="2">YlmC/YmxH family sporulation protein</fullName>
    </submittedName>
</protein>
<dbReference type="Proteomes" id="UP000266172">
    <property type="component" value="Unassembled WGS sequence"/>
</dbReference>
<dbReference type="SUPFAM" id="SSF50346">
    <property type="entry name" value="PRC-barrel domain"/>
    <property type="match status" value="1"/>
</dbReference>
<evidence type="ECO:0000259" key="1">
    <source>
        <dbReference type="Pfam" id="PF05239"/>
    </source>
</evidence>
<evidence type="ECO:0000313" key="2">
    <source>
        <dbReference type="EMBL" id="RGS42617.1"/>
    </source>
</evidence>
<sequence length="85" mass="9712">MRFCDLARKEVINVNDCKCLGNVRDLDFDECDGCIKALIVPGPAKWMGCMGREFEVFIPWCRIVKIGPDIILVDIDEKEAKHKVK</sequence>
<dbReference type="GeneID" id="93722864"/>
<dbReference type="OMA" id="DYVIPWE"/>
<dbReference type="RefSeq" id="WP_014079182.1">
    <property type="nucleotide sequence ID" value="NZ_CAKMUY010000010.1"/>
</dbReference>
<reference evidence="2 3" key="1">
    <citation type="submission" date="2018-08" db="EMBL/GenBank/DDBJ databases">
        <title>A genome reference for cultivated species of the human gut microbiota.</title>
        <authorList>
            <person name="Zou Y."/>
            <person name="Xue W."/>
            <person name="Luo G."/>
        </authorList>
    </citation>
    <scope>NUCLEOTIDE SEQUENCE [LARGE SCALE GENOMIC DNA]</scope>
    <source>
        <strain evidence="2 3">AF22-12AC</strain>
    </source>
</reference>
<dbReference type="EMBL" id="QRVL01000001">
    <property type="protein sequence ID" value="RGS42617.1"/>
    <property type="molecule type" value="Genomic_DNA"/>
</dbReference>
<dbReference type="NCBIfam" id="TIGR02888">
    <property type="entry name" value="spore_YlmC_YmxH"/>
    <property type="match status" value="1"/>
</dbReference>
<dbReference type="Gene3D" id="2.30.30.240">
    <property type="entry name" value="PRC-barrel domain"/>
    <property type="match status" value="1"/>
</dbReference>
<name>A0A174FKQ6_9FIRM</name>
<feature type="domain" description="PRC-barrel" evidence="1">
    <location>
        <begin position="2"/>
        <end position="78"/>
    </location>
</feature>
<proteinExistence type="predicted"/>
<dbReference type="PANTHER" id="PTHR40061:SF1">
    <property type="entry name" value="SPORULATION PROTEIN YLMC-RELATED"/>
    <property type="match status" value="1"/>
</dbReference>
<dbReference type="InterPro" id="IPR014238">
    <property type="entry name" value="Spore_YlmC/YmxH"/>
</dbReference>
<dbReference type="InterPro" id="IPR011033">
    <property type="entry name" value="PRC_barrel-like_sf"/>
</dbReference>
<dbReference type="AlphaFoldDB" id="A0A174FKQ6"/>
<organism evidence="2 3">
    <name type="scientific">Roseburia hominis</name>
    <dbReference type="NCBI Taxonomy" id="301301"/>
    <lineage>
        <taxon>Bacteria</taxon>
        <taxon>Bacillati</taxon>
        <taxon>Bacillota</taxon>
        <taxon>Clostridia</taxon>
        <taxon>Lachnospirales</taxon>
        <taxon>Lachnospiraceae</taxon>
        <taxon>Roseburia</taxon>
    </lineage>
</organism>
<dbReference type="PANTHER" id="PTHR40061">
    <property type="entry name" value="SPORULATION PROTEIN YLMC-RELATED"/>
    <property type="match status" value="1"/>
</dbReference>
<dbReference type="Pfam" id="PF05239">
    <property type="entry name" value="PRC"/>
    <property type="match status" value="1"/>
</dbReference>
<evidence type="ECO:0000313" key="3">
    <source>
        <dbReference type="Proteomes" id="UP000266172"/>
    </source>
</evidence>
<gene>
    <name evidence="2" type="ORF">DWX93_04755</name>
</gene>
<accession>A0A174FKQ6</accession>
<dbReference type="InterPro" id="IPR027275">
    <property type="entry name" value="PRC-brl_dom"/>
</dbReference>
<comment type="caution">
    <text evidence="2">The sequence shown here is derived from an EMBL/GenBank/DDBJ whole genome shotgun (WGS) entry which is preliminary data.</text>
</comment>